<protein>
    <submittedName>
        <fullName evidence="2">Uncharacterized protein</fullName>
    </submittedName>
</protein>
<name>A0AAV4I6B4_9GAST</name>
<keyword evidence="1" id="KW-1133">Transmembrane helix</keyword>
<dbReference type="Proteomes" id="UP000762676">
    <property type="component" value="Unassembled WGS sequence"/>
</dbReference>
<feature type="transmembrane region" description="Helical" evidence="1">
    <location>
        <begin position="7"/>
        <end position="28"/>
    </location>
</feature>
<evidence type="ECO:0000313" key="2">
    <source>
        <dbReference type="EMBL" id="GFS05807.1"/>
    </source>
</evidence>
<evidence type="ECO:0000256" key="1">
    <source>
        <dbReference type="SAM" id="Phobius"/>
    </source>
</evidence>
<dbReference type="EMBL" id="BMAT01009406">
    <property type="protein sequence ID" value="GFS05807.1"/>
    <property type="molecule type" value="Genomic_DNA"/>
</dbReference>
<feature type="transmembrane region" description="Helical" evidence="1">
    <location>
        <begin position="122"/>
        <end position="146"/>
    </location>
</feature>
<evidence type="ECO:0000313" key="3">
    <source>
        <dbReference type="Proteomes" id="UP000762676"/>
    </source>
</evidence>
<dbReference type="AlphaFoldDB" id="A0AAV4I6B4"/>
<comment type="caution">
    <text evidence="2">The sequence shown here is derived from an EMBL/GenBank/DDBJ whole genome shotgun (WGS) entry which is preliminary data.</text>
</comment>
<gene>
    <name evidence="2" type="ORF">ElyMa_004691100</name>
</gene>
<organism evidence="2 3">
    <name type="scientific">Elysia marginata</name>
    <dbReference type="NCBI Taxonomy" id="1093978"/>
    <lineage>
        <taxon>Eukaryota</taxon>
        <taxon>Metazoa</taxon>
        <taxon>Spiralia</taxon>
        <taxon>Lophotrochozoa</taxon>
        <taxon>Mollusca</taxon>
        <taxon>Gastropoda</taxon>
        <taxon>Heterobranchia</taxon>
        <taxon>Euthyneura</taxon>
        <taxon>Panpulmonata</taxon>
        <taxon>Sacoglossa</taxon>
        <taxon>Placobranchoidea</taxon>
        <taxon>Plakobranchidae</taxon>
        <taxon>Elysia</taxon>
    </lineage>
</organism>
<reference evidence="2 3" key="1">
    <citation type="journal article" date="2021" name="Elife">
        <title>Chloroplast acquisition without the gene transfer in kleptoplastic sea slugs, Plakobranchus ocellatus.</title>
        <authorList>
            <person name="Maeda T."/>
            <person name="Takahashi S."/>
            <person name="Yoshida T."/>
            <person name="Shimamura S."/>
            <person name="Takaki Y."/>
            <person name="Nagai Y."/>
            <person name="Toyoda A."/>
            <person name="Suzuki Y."/>
            <person name="Arimoto A."/>
            <person name="Ishii H."/>
            <person name="Satoh N."/>
            <person name="Nishiyama T."/>
            <person name="Hasebe M."/>
            <person name="Maruyama T."/>
            <person name="Minagawa J."/>
            <person name="Obokata J."/>
            <person name="Shigenobu S."/>
        </authorList>
    </citation>
    <scope>NUCLEOTIDE SEQUENCE [LARGE SCALE GENOMIC DNA]</scope>
</reference>
<keyword evidence="3" id="KW-1185">Reference proteome</keyword>
<keyword evidence="1" id="KW-0472">Membrane</keyword>
<proteinExistence type="predicted"/>
<sequence>MEIRSRRLGVTMFSSGFAILLLLMFLVNDKKRLLSEKWDFGHDVPEEATGLFLLYLAPLVCGIGNVVMLADSFLQWWTQTSHSDHSRHWSRGLANIVISVMPWVLARLFSVECLCECHRRRFRTYSAACAMIPVCLILLATGVYMCTAKKRVIIRNISS</sequence>
<accession>A0AAV4I6B4</accession>
<feature type="transmembrane region" description="Helical" evidence="1">
    <location>
        <begin position="92"/>
        <end position="110"/>
    </location>
</feature>
<feature type="transmembrane region" description="Helical" evidence="1">
    <location>
        <begin position="48"/>
        <end position="71"/>
    </location>
</feature>
<keyword evidence="1" id="KW-0812">Transmembrane</keyword>